<feature type="compositionally biased region" description="Polar residues" evidence="1">
    <location>
        <begin position="39"/>
        <end position="63"/>
    </location>
</feature>
<accession>A0A8H3ZX41</accession>
<dbReference type="AlphaFoldDB" id="A0A8H3ZX41"/>
<feature type="region of interest" description="Disordered" evidence="1">
    <location>
        <begin position="39"/>
        <end position="67"/>
    </location>
</feature>
<evidence type="ECO:0000256" key="1">
    <source>
        <dbReference type="SAM" id="MobiDB-lite"/>
    </source>
</evidence>
<feature type="compositionally biased region" description="Basic and acidic residues" evidence="1">
    <location>
        <begin position="1"/>
        <end position="15"/>
    </location>
</feature>
<keyword evidence="3" id="KW-1185">Reference proteome</keyword>
<name>A0A8H3ZX41_9PEZI</name>
<dbReference type="EMBL" id="WOWK01000005">
    <property type="protein sequence ID" value="KAF0331061.1"/>
    <property type="molecule type" value="Genomic_DNA"/>
</dbReference>
<reference evidence="2 3" key="1">
    <citation type="submission" date="2019-12" db="EMBL/GenBank/DDBJ databases">
        <title>A genome sequence resource for the geographically widespread anthracnose pathogen Colletotrichum asianum.</title>
        <authorList>
            <person name="Meng Y."/>
        </authorList>
    </citation>
    <scope>NUCLEOTIDE SEQUENCE [LARGE SCALE GENOMIC DNA]</scope>
    <source>
        <strain evidence="2 3">ICMP 18580</strain>
    </source>
</reference>
<comment type="caution">
    <text evidence="2">The sequence shown here is derived from an EMBL/GenBank/DDBJ whole genome shotgun (WGS) entry which is preliminary data.</text>
</comment>
<evidence type="ECO:0000313" key="2">
    <source>
        <dbReference type="EMBL" id="KAF0331061.1"/>
    </source>
</evidence>
<dbReference type="Proteomes" id="UP000434172">
    <property type="component" value="Unassembled WGS sequence"/>
</dbReference>
<feature type="region of interest" description="Disordered" evidence="1">
    <location>
        <begin position="1"/>
        <end position="20"/>
    </location>
</feature>
<sequence>MRALDDESHGQHDAFRNGLLSNTARRRRSNDLTITFPSLSVQTSKTQPPPTYKSQPTTTSSSVKHGGLASGCKTCFVCTLWIRAANAVGIRSTNTRIAFCFSAAVTRSDGAFNRLVLDADIDIDELFSYSLSCVFVCVFSFLLHFDRLRSLSRYHQLGSRLDRTYDDIGLISNTTCHNEADHETQRHVYGGGSHPCEGSPFRFVSESGGYSGWYWSSLTAYALHRGER</sequence>
<organism evidence="2 3">
    <name type="scientific">Colletotrichum asianum</name>
    <dbReference type="NCBI Taxonomy" id="702518"/>
    <lineage>
        <taxon>Eukaryota</taxon>
        <taxon>Fungi</taxon>
        <taxon>Dikarya</taxon>
        <taxon>Ascomycota</taxon>
        <taxon>Pezizomycotina</taxon>
        <taxon>Sordariomycetes</taxon>
        <taxon>Hypocreomycetidae</taxon>
        <taxon>Glomerellales</taxon>
        <taxon>Glomerellaceae</taxon>
        <taxon>Colletotrichum</taxon>
        <taxon>Colletotrichum gloeosporioides species complex</taxon>
    </lineage>
</organism>
<proteinExistence type="predicted"/>
<gene>
    <name evidence="2" type="ORF">GQ607_001931</name>
</gene>
<evidence type="ECO:0000313" key="3">
    <source>
        <dbReference type="Proteomes" id="UP000434172"/>
    </source>
</evidence>
<protein>
    <submittedName>
        <fullName evidence="2">Uncharacterized protein</fullName>
    </submittedName>
</protein>